<feature type="transmembrane region" description="Helical" evidence="1">
    <location>
        <begin position="156"/>
        <end position="173"/>
    </location>
</feature>
<reference evidence="2" key="1">
    <citation type="submission" date="2020-06" db="EMBL/GenBank/DDBJ databases">
        <authorList>
            <consortium name="Plant Systems Biology data submission"/>
        </authorList>
    </citation>
    <scope>NUCLEOTIDE SEQUENCE</scope>
    <source>
        <strain evidence="2">D6</strain>
    </source>
</reference>
<feature type="transmembrane region" description="Helical" evidence="1">
    <location>
        <begin position="83"/>
        <end position="101"/>
    </location>
</feature>
<keyword evidence="1" id="KW-0472">Membrane</keyword>
<organism evidence="2 3">
    <name type="scientific">Seminavis robusta</name>
    <dbReference type="NCBI Taxonomy" id="568900"/>
    <lineage>
        <taxon>Eukaryota</taxon>
        <taxon>Sar</taxon>
        <taxon>Stramenopiles</taxon>
        <taxon>Ochrophyta</taxon>
        <taxon>Bacillariophyta</taxon>
        <taxon>Bacillariophyceae</taxon>
        <taxon>Bacillariophycidae</taxon>
        <taxon>Naviculales</taxon>
        <taxon>Naviculaceae</taxon>
        <taxon>Seminavis</taxon>
    </lineage>
</organism>
<keyword evidence="1" id="KW-1133">Transmembrane helix</keyword>
<evidence type="ECO:0000313" key="2">
    <source>
        <dbReference type="EMBL" id="CAB9496990.1"/>
    </source>
</evidence>
<gene>
    <name evidence="2" type="ORF">SEMRO_12_G009490.1</name>
</gene>
<keyword evidence="1" id="KW-0812">Transmembrane</keyword>
<evidence type="ECO:0000313" key="3">
    <source>
        <dbReference type="Proteomes" id="UP001153069"/>
    </source>
</evidence>
<sequence length="188" mass="20688">MPFLSVCRTIAGSTPLLWCVSAALVAAFAIHSAIAAPLDAYEDGLNLPDARMLGYTPDELNQWYNSIGIEGCKIYIQSAHWDFMPIMVIYPVFLGSMILVLGQEAGLSENLVYVPLSSAIFDIIETYLQREGCVIFPERLPDQTIRIASLACQTKWLFLITSILTVVGLFLKGKLSTTAASNAEHKRD</sequence>
<protein>
    <submittedName>
        <fullName evidence="2">Uncharacterized protein</fullName>
    </submittedName>
</protein>
<evidence type="ECO:0000256" key="1">
    <source>
        <dbReference type="SAM" id="Phobius"/>
    </source>
</evidence>
<accession>A0A9N8H2P5</accession>
<name>A0A9N8H2P5_9STRA</name>
<proteinExistence type="predicted"/>
<keyword evidence="3" id="KW-1185">Reference proteome</keyword>
<dbReference type="EMBL" id="CAICTM010000012">
    <property type="protein sequence ID" value="CAB9496990.1"/>
    <property type="molecule type" value="Genomic_DNA"/>
</dbReference>
<dbReference type="OrthoDB" id="66462at2759"/>
<dbReference type="AlphaFoldDB" id="A0A9N8H2P5"/>
<dbReference type="Proteomes" id="UP001153069">
    <property type="component" value="Unassembled WGS sequence"/>
</dbReference>
<comment type="caution">
    <text evidence="2">The sequence shown here is derived from an EMBL/GenBank/DDBJ whole genome shotgun (WGS) entry which is preliminary data.</text>
</comment>